<evidence type="ECO:0000313" key="2">
    <source>
        <dbReference type="EMBL" id="KAK6191193.1"/>
    </source>
</evidence>
<sequence length="84" mass="9424">MSGSSDDEIFITQTKTCEIDDYNLETDTVLSDALNLEENYVKEAKQLPNFDLNSSDISDVQTPNFPENGKTSLRFSKPLDDSDL</sequence>
<dbReference type="AlphaFoldDB" id="A0AAN8PZS7"/>
<evidence type="ECO:0000313" key="3">
    <source>
        <dbReference type="Proteomes" id="UP001347796"/>
    </source>
</evidence>
<feature type="compositionally biased region" description="Polar residues" evidence="1">
    <location>
        <begin position="51"/>
        <end position="74"/>
    </location>
</feature>
<comment type="caution">
    <text evidence="2">The sequence shown here is derived from an EMBL/GenBank/DDBJ whole genome shotgun (WGS) entry which is preliminary data.</text>
</comment>
<evidence type="ECO:0000256" key="1">
    <source>
        <dbReference type="SAM" id="MobiDB-lite"/>
    </source>
</evidence>
<feature type="region of interest" description="Disordered" evidence="1">
    <location>
        <begin position="51"/>
        <end position="84"/>
    </location>
</feature>
<name>A0AAN8PZS7_PATCE</name>
<proteinExistence type="predicted"/>
<accession>A0AAN8PZS7</accession>
<gene>
    <name evidence="2" type="ORF">SNE40_002931</name>
</gene>
<protein>
    <submittedName>
        <fullName evidence="2">Uncharacterized protein</fullName>
    </submittedName>
</protein>
<dbReference type="EMBL" id="JAZGQO010000002">
    <property type="protein sequence ID" value="KAK6191193.1"/>
    <property type="molecule type" value="Genomic_DNA"/>
</dbReference>
<organism evidence="2 3">
    <name type="scientific">Patella caerulea</name>
    <name type="common">Rayed Mediterranean limpet</name>
    <dbReference type="NCBI Taxonomy" id="87958"/>
    <lineage>
        <taxon>Eukaryota</taxon>
        <taxon>Metazoa</taxon>
        <taxon>Spiralia</taxon>
        <taxon>Lophotrochozoa</taxon>
        <taxon>Mollusca</taxon>
        <taxon>Gastropoda</taxon>
        <taxon>Patellogastropoda</taxon>
        <taxon>Patelloidea</taxon>
        <taxon>Patellidae</taxon>
        <taxon>Patella</taxon>
    </lineage>
</organism>
<dbReference type="Proteomes" id="UP001347796">
    <property type="component" value="Unassembled WGS sequence"/>
</dbReference>
<keyword evidence="3" id="KW-1185">Reference proteome</keyword>
<reference evidence="2 3" key="1">
    <citation type="submission" date="2024-01" db="EMBL/GenBank/DDBJ databases">
        <title>The genome of the rayed Mediterranean limpet Patella caerulea (Linnaeus, 1758).</title>
        <authorList>
            <person name="Anh-Thu Weber A."/>
            <person name="Halstead-Nussloch G."/>
        </authorList>
    </citation>
    <scope>NUCLEOTIDE SEQUENCE [LARGE SCALE GENOMIC DNA]</scope>
    <source>
        <strain evidence="2">AATW-2023a</strain>
        <tissue evidence="2">Whole specimen</tissue>
    </source>
</reference>